<dbReference type="Pfam" id="PF05697">
    <property type="entry name" value="Trigger_N"/>
    <property type="match status" value="1"/>
</dbReference>
<dbReference type="GO" id="GO:0003755">
    <property type="term" value="F:peptidyl-prolyl cis-trans isomerase activity"/>
    <property type="evidence" value="ECO:0007669"/>
    <property type="project" value="UniProtKB-UniRule"/>
</dbReference>
<dbReference type="InterPro" id="IPR008881">
    <property type="entry name" value="Trigger_fac_ribosome-bd_bac"/>
</dbReference>
<dbReference type="NCBIfam" id="TIGR00115">
    <property type="entry name" value="tig"/>
    <property type="match status" value="1"/>
</dbReference>
<dbReference type="GO" id="GO:0005737">
    <property type="term" value="C:cytoplasm"/>
    <property type="evidence" value="ECO:0007669"/>
    <property type="project" value="UniProtKB-SubCell"/>
</dbReference>
<dbReference type="SUPFAM" id="SSF102735">
    <property type="entry name" value="Trigger factor ribosome-binding domain"/>
    <property type="match status" value="1"/>
</dbReference>
<comment type="subcellular location">
    <subcellularLocation>
        <location evidence="12">Cytoplasm</location>
    </subcellularLocation>
    <text evidence="12">About half TF is bound to the ribosome near the polypeptide exit tunnel while the other half is free in the cytoplasm.</text>
</comment>
<keyword evidence="18" id="KW-1185">Reference proteome</keyword>
<evidence type="ECO:0000256" key="15">
    <source>
        <dbReference type="SAM" id="MobiDB-lite"/>
    </source>
</evidence>
<keyword evidence="5 12" id="KW-0132">Cell division</keyword>
<dbReference type="Pfam" id="PF05698">
    <property type="entry name" value="Trigger_C"/>
    <property type="match status" value="1"/>
</dbReference>
<evidence type="ECO:0000256" key="5">
    <source>
        <dbReference type="ARBA" id="ARBA00022618"/>
    </source>
</evidence>
<dbReference type="InterPro" id="IPR046357">
    <property type="entry name" value="PPIase_dom_sf"/>
</dbReference>
<evidence type="ECO:0000313" key="17">
    <source>
        <dbReference type="EMBL" id="TQV79091.1"/>
    </source>
</evidence>
<dbReference type="PROSITE" id="PS50059">
    <property type="entry name" value="FKBP_PPIASE"/>
    <property type="match status" value="1"/>
</dbReference>
<gene>
    <name evidence="12" type="primary">tig</name>
    <name evidence="17" type="ORF">FKG95_15585</name>
</gene>
<dbReference type="PIRSF" id="PIRSF003095">
    <property type="entry name" value="Trigger_factor"/>
    <property type="match status" value="1"/>
</dbReference>
<comment type="function">
    <text evidence="10 12">Involved in protein export. Acts as a chaperone by maintaining the newly synthesized protein in an open conformation. Functions as a peptidyl-prolyl cis-trans isomerase.</text>
</comment>
<feature type="region of interest" description="Disordered" evidence="15">
    <location>
        <begin position="434"/>
        <end position="496"/>
    </location>
</feature>
<evidence type="ECO:0000256" key="3">
    <source>
        <dbReference type="ARBA" id="ARBA00013194"/>
    </source>
</evidence>
<sequence>MQVTETLAEELKREFTVVIPATEIDEKIDGRLEELSGQVNLPGFRPGKVPMSLLKQRFGKSVLGEVLEKAVADSSSQTLSERSLRPAMQPKIEVTSFDEGKDLEYTMSVELLPDVTPMDFATLEVERVKVQVPDQEVDEALERIAESHKTSKPLAKARKSKSGDVVVIDFKGTVDGEALPGMAADDHHLELGSNQFIPGFEDQLVGVNADDDVEVKVTFPDAYGNDKLAGREAIFEVKVKAIEESVPAEIDDKLAESLGAENLEGLKSRVREQIEGEYAKVARSRLKRELLDKLADGHDFAVPAGMVDVEFEGIWKQVEEERQKGELDDEDAGKDDEELKVEYRAISERRVRLGLLLSEVGSSNNIDVTQEEVNRALFAEAQNYPGQEQQVLEYYKNTPEALGNLRAPIFEDKVIDFITDLAKVTERELTPDELRKEFEAESEAAEAAESKPAAKKKPAKKTPAKKAAAKSDDKAEAKAPAKKATKSAKSKKTAKE</sequence>
<dbReference type="PANTHER" id="PTHR30560:SF3">
    <property type="entry name" value="TRIGGER FACTOR-LIKE PROTEIN TIG, CHLOROPLASTIC"/>
    <property type="match status" value="1"/>
</dbReference>
<evidence type="ECO:0000313" key="18">
    <source>
        <dbReference type="Proteomes" id="UP000315252"/>
    </source>
</evidence>
<dbReference type="EC" id="5.2.1.8" evidence="3 12"/>
<keyword evidence="8 12" id="KW-0413">Isomerase</keyword>
<dbReference type="InterPro" id="IPR027304">
    <property type="entry name" value="Trigger_fact/SurA_dom_sf"/>
</dbReference>
<dbReference type="InterPro" id="IPR008880">
    <property type="entry name" value="Trigger_fac_C"/>
</dbReference>
<organism evidence="17 18">
    <name type="scientific">Denitrobaculum tricleocarpae</name>
    <dbReference type="NCBI Taxonomy" id="2591009"/>
    <lineage>
        <taxon>Bacteria</taxon>
        <taxon>Pseudomonadati</taxon>
        <taxon>Pseudomonadota</taxon>
        <taxon>Alphaproteobacteria</taxon>
        <taxon>Rhodospirillales</taxon>
        <taxon>Rhodospirillaceae</taxon>
        <taxon>Denitrobaculum</taxon>
    </lineage>
</organism>
<dbReference type="OrthoDB" id="9767721at2"/>
<dbReference type="AlphaFoldDB" id="A0A545TPJ6"/>
<evidence type="ECO:0000256" key="6">
    <source>
        <dbReference type="ARBA" id="ARBA00023110"/>
    </source>
</evidence>
<evidence type="ECO:0000256" key="1">
    <source>
        <dbReference type="ARBA" id="ARBA00000971"/>
    </source>
</evidence>
<dbReference type="GO" id="GO:0043022">
    <property type="term" value="F:ribosome binding"/>
    <property type="evidence" value="ECO:0007669"/>
    <property type="project" value="TreeGrafter"/>
</dbReference>
<dbReference type="FunFam" id="3.10.50.40:FF:000001">
    <property type="entry name" value="Trigger factor"/>
    <property type="match status" value="1"/>
</dbReference>
<dbReference type="Gene3D" id="1.10.3120.10">
    <property type="entry name" value="Trigger factor, C-terminal domain"/>
    <property type="match status" value="1"/>
</dbReference>
<dbReference type="GO" id="GO:0015031">
    <property type="term" value="P:protein transport"/>
    <property type="evidence" value="ECO:0007669"/>
    <property type="project" value="UniProtKB-UniRule"/>
</dbReference>
<dbReference type="Pfam" id="PF00254">
    <property type="entry name" value="FKBP_C"/>
    <property type="match status" value="1"/>
</dbReference>
<dbReference type="EMBL" id="VHSH01000005">
    <property type="protein sequence ID" value="TQV79091.1"/>
    <property type="molecule type" value="Genomic_DNA"/>
</dbReference>
<evidence type="ECO:0000256" key="2">
    <source>
        <dbReference type="ARBA" id="ARBA00005464"/>
    </source>
</evidence>
<evidence type="ECO:0000256" key="14">
    <source>
        <dbReference type="RuleBase" id="RU003914"/>
    </source>
</evidence>
<evidence type="ECO:0000256" key="9">
    <source>
        <dbReference type="ARBA" id="ARBA00023306"/>
    </source>
</evidence>
<comment type="caution">
    <text evidence="17">The sequence shown here is derived from an EMBL/GenBank/DDBJ whole genome shotgun (WGS) entry which is preliminary data.</text>
</comment>
<dbReference type="InterPro" id="IPR005215">
    <property type="entry name" value="Trig_fac"/>
</dbReference>
<protein>
    <recommendedName>
        <fullName evidence="4 12">Trigger factor</fullName>
        <shortName evidence="12">TF</shortName>
        <ecNumber evidence="3 12">5.2.1.8</ecNumber>
    </recommendedName>
    <alternativeName>
        <fullName evidence="11 12">PPIase</fullName>
    </alternativeName>
</protein>
<keyword evidence="7 12" id="KW-0143">Chaperone</keyword>
<dbReference type="GO" id="GO:0044183">
    <property type="term" value="F:protein folding chaperone"/>
    <property type="evidence" value="ECO:0007669"/>
    <property type="project" value="TreeGrafter"/>
</dbReference>
<evidence type="ECO:0000259" key="16">
    <source>
        <dbReference type="PROSITE" id="PS50059"/>
    </source>
</evidence>
<reference evidence="17 18" key="1">
    <citation type="submission" date="2019-06" db="EMBL/GenBank/DDBJ databases">
        <title>Whole genome sequence for Rhodospirillaceae sp. R148.</title>
        <authorList>
            <person name="Wang G."/>
        </authorList>
    </citation>
    <scope>NUCLEOTIDE SEQUENCE [LARGE SCALE GENOMIC DNA]</scope>
    <source>
        <strain evidence="17 18">R148</strain>
    </source>
</reference>
<dbReference type="HAMAP" id="MF_00303">
    <property type="entry name" value="Trigger_factor_Tig"/>
    <property type="match status" value="1"/>
</dbReference>
<dbReference type="Gene3D" id="3.10.50.40">
    <property type="match status" value="1"/>
</dbReference>
<comment type="catalytic activity">
    <reaction evidence="1 12 13">
        <text>[protein]-peptidylproline (omega=180) = [protein]-peptidylproline (omega=0)</text>
        <dbReference type="Rhea" id="RHEA:16237"/>
        <dbReference type="Rhea" id="RHEA-COMP:10747"/>
        <dbReference type="Rhea" id="RHEA-COMP:10748"/>
        <dbReference type="ChEBI" id="CHEBI:83833"/>
        <dbReference type="ChEBI" id="CHEBI:83834"/>
        <dbReference type="EC" id="5.2.1.8"/>
    </reaction>
</comment>
<proteinExistence type="inferred from homology"/>
<evidence type="ECO:0000256" key="4">
    <source>
        <dbReference type="ARBA" id="ARBA00016902"/>
    </source>
</evidence>
<dbReference type="SUPFAM" id="SSF54534">
    <property type="entry name" value="FKBP-like"/>
    <property type="match status" value="1"/>
</dbReference>
<dbReference type="PANTHER" id="PTHR30560">
    <property type="entry name" value="TRIGGER FACTOR CHAPERONE AND PEPTIDYL-PROLYL CIS/TRANS ISOMERASE"/>
    <property type="match status" value="1"/>
</dbReference>
<evidence type="ECO:0000256" key="13">
    <source>
        <dbReference type="PROSITE-ProRule" id="PRU00277"/>
    </source>
</evidence>
<evidence type="ECO:0000256" key="12">
    <source>
        <dbReference type="HAMAP-Rule" id="MF_00303"/>
    </source>
</evidence>
<feature type="domain" description="PPIase FKBP-type" evidence="16">
    <location>
        <begin position="163"/>
        <end position="243"/>
    </location>
</feature>
<comment type="similarity">
    <text evidence="2 12 14">Belongs to the FKBP-type PPIase family. Tig subfamily.</text>
</comment>
<dbReference type="InterPro" id="IPR001179">
    <property type="entry name" value="PPIase_FKBP_dom"/>
</dbReference>
<evidence type="ECO:0000256" key="10">
    <source>
        <dbReference type="ARBA" id="ARBA00024849"/>
    </source>
</evidence>
<dbReference type="RefSeq" id="WP_142897315.1">
    <property type="nucleotide sequence ID" value="NZ_ML660056.1"/>
</dbReference>
<evidence type="ECO:0000256" key="7">
    <source>
        <dbReference type="ARBA" id="ARBA00023186"/>
    </source>
</evidence>
<evidence type="ECO:0000256" key="8">
    <source>
        <dbReference type="ARBA" id="ARBA00023235"/>
    </source>
</evidence>
<evidence type="ECO:0000256" key="11">
    <source>
        <dbReference type="ARBA" id="ARBA00029986"/>
    </source>
</evidence>
<dbReference type="Gene3D" id="3.30.70.1050">
    <property type="entry name" value="Trigger factor ribosome-binding domain"/>
    <property type="match status" value="1"/>
</dbReference>
<name>A0A545TPJ6_9PROT</name>
<keyword evidence="12" id="KW-0963">Cytoplasm</keyword>
<keyword evidence="6 12" id="KW-0697">Rotamase</keyword>
<dbReference type="InterPro" id="IPR036611">
    <property type="entry name" value="Trigger_fac_ribosome-bd_sf"/>
</dbReference>
<feature type="compositionally biased region" description="Basic residues" evidence="15">
    <location>
        <begin position="453"/>
        <end position="468"/>
    </location>
</feature>
<dbReference type="InterPro" id="IPR037041">
    <property type="entry name" value="Trigger_fac_C_sf"/>
</dbReference>
<dbReference type="GO" id="GO:0051083">
    <property type="term" value="P:'de novo' cotranslational protein folding"/>
    <property type="evidence" value="ECO:0007669"/>
    <property type="project" value="TreeGrafter"/>
</dbReference>
<feature type="compositionally biased region" description="Basic residues" evidence="15">
    <location>
        <begin position="480"/>
        <end position="496"/>
    </location>
</feature>
<dbReference type="Proteomes" id="UP000315252">
    <property type="component" value="Unassembled WGS sequence"/>
</dbReference>
<accession>A0A545TPJ6</accession>
<comment type="domain">
    <text evidence="12">Consists of 3 domains; the N-terminus binds the ribosome, the middle domain has PPIase activity, while the C-terminus has intrinsic chaperone activity on its own.</text>
</comment>
<dbReference type="GO" id="GO:0051301">
    <property type="term" value="P:cell division"/>
    <property type="evidence" value="ECO:0007669"/>
    <property type="project" value="UniProtKB-KW"/>
</dbReference>
<feature type="compositionally biased region" description="Basic and acidic residues" evidence="15">
    <location>
        <begin position="469"/>
        <end position="479"/>
    </location>
</feature>
<dbReference type="SUPFAM" id="SSF109998">
    <property type="entry name" value="Triger factor/SurA peptide-binding domain-like"/>
    <property type="match status" value="1"/>
</dbReference>
<dbReference type="GO" id="GO:0043335">
    <property type="term" value="P:protein unfolding"/>
    <property type="evidence" value="ECO:0007669"/>
    <property type="project" value="TreeGrafter"/>
</dbReference>
<keyword evidence="9 12" id="KW-0131">Cell cycle</keyword>